<sequence length="110" mass="12984">MASRHSFAMPARWTSNRRSLSFKGRSYGYRITYGNGKTWKYGITSGSNPYARPNRQLRTCMRQMRSECKVGRLKGPFPTKWQARMWEHARIMHYKRIHGVCPPGQRKSCR</sequence>
<organism evidence="1 2">
    <name type="scientific">Saccharopolyspora elongata</name>
    <dbReference type="NCBI Taxonomy" id="2530387"/>
    <lineage>
        <taxon>Bacteria</taxon>
        <taxon>Bacillati</taxon>
        <taxon>Actinomycetota</taxon>
        <taxon>Actinomycetes</taxon>
        <taxon>Pseudonocardiales</taxon>
        <taxon>Pseudonocardiaceae</taxon>
        <taxon>Saccharopolyspora</taxon>
    </lineage>
</organism>
<dbReference type="OrthoDB" id="5994822at2"/>
<dbReference type="EMBL" id="SMKW01000033">
    <property type="protein sequence ID" value="TDD47748.1"/>
    <property type="molecule type" value="Genomic_DNA"/>
</dbReference>
<comment type="caution">
    <text evidence="1">The sequence shown here is derived from an EMBL/GenBank/DDBJ whole genome shotgun (WGS) entry which is preliminary data.</text>
</comment>
<dbReference type="Proteomes" id="UP000294947">
    <property type="component" value="Unassembled WGS sequence"/>
</dbReference>
<evidence type="ECO:0000313" key="1">
    <source>
        <dbReference type="EMBL" id="TDD47748.1"/>
    </source>
</evidence>
<reference evidence="1 2" key="1">
    <citation type="submission" date="2019-03" db="EMBL/GenBank/DDBJ databases">
        <title>Draft genome sequences of novel Actinobacteria.</title>
        <authorList>
            <person name="Sahin N."/>
            <person name="Ay H."/>
            <person name="Saygin H."/>
        </authorList>
    </citation>
    <scope>NUCLEOTIDE SEQUENCE [LARGE SCALE GENOMIC DNA]</scope>
    <source>
        <strain evidence="1 2">7K502</strain>
    </source>
</reference>
<accession>A0A4R4YR81</accession>
<dbReference type="AlphaFoldDB" id="A0A4R4YR81"/>
<gene>
    <name evidence="1" type="ORF">E1288_23990</name>
</gene>
<keyword evidence="2" id="KW-1185">Reference proteome</keyword>
<name>A0A4R4YR81_9PSEU</name>
<protein>
    <submittedName>
        <fullName evidence="1">Uncharacterized protein</fullName>
    </submittedName>
</protein>
<proteinExistence type="predicted"/>
<evidence type="ECO:0000313" key="2">
    <source>
        <dbReference type="Proteomes" id="UP000294947"/>
    </source>
</evidence>